<dbReference type="Pfam" id="PF10363">
    <property type="entry name" value="RTP1_C1"/>
    <property type="match status" value="1"/>
</dbReference>
<dbReference type="PANTHER" id="PTHR20959:SF1">
    <property type="entry name" value="TRANSPORT AND GOLGI ORGANIZATION PROTEIN 6 HOMOLOG"/>
    <property type="match status" value="1"/>
</dbReference>
<dbReference type="InterPro" id="IPR019451">
    <property type="entry name" value="Rtp1_C1"/>
</dbReference>
<feature type="region of interest" description="Disordered" evidence="2">
    <location>
        <begin position="942"/>
        <end position="963"/>
    </location>
</feature>
<feature type="domain" description="RNA polymerase II assembly factor Rtp1 C-terminal" evidence="3">
    <location>
        <begin position="748"/>
        <end position="875"/>
    </location>
</feature>
<feature type="compositionally biased region" description="Acidic residues" evidence="2">
    <location>
        <begin position="634"/>
        <end position="654"/>
    </location>
</feature>
<sequence>MPQSVEDLFRAAAILTGPSGSSDARSTHLKDVLRRRIIEYNEAVGKTALTDEMTLETLQSYTALEALSLLESLHEKLKAPDAPLPQEGTPTPGPRQVDALQHEQPLLGTRDINLISTLLSILFNWAVAPLLQRIVAAIPSTSASQGIARASIIDLTGLPHEFSTLSSISSRLLALVLPAGPGSPISQSGVTAALLNRQLSDLLVPCIVIGWLPKSLASDTMPTADKVRPLVMHLLSRLPASHVISAAGLALSGASSSLPYVRKTCTFILSRQLLRPEGIRGLCESVFGDEDASGEDVALDKLEHVFRLLSTVPTGMKAQEYLNVVVPRMLLLLSLDERALPPAHRRSLAFSLSRMLVNEDNSETRQLVMGLVFTMLHDPILHGSGNISPTASLNTIQVLLTNTDPSPYLISALLTPIAPSLYSLHACLEQAKASDPLLRATIKSFLSTWGRLVNSEEVITTIWRIIHDEGGDWRVSLAGEISRVEDGQANEQPSLSLFTPQSLKEAEEAGDFDVDSNLLGLKPDPVRLVQFLKGLDRADVSSDLFVQLLEEYRDLRVQDDADPMKTLLYLQLVLQMQTQLSSSDTSGVLKKPEHILSFIKHALENPRQAEHPASTMKPTSNTGLRMEDLRIVPEEESDEFDEERDSDDEDEDGEQEHGPDDMTSTAVKLLLAVLDANPDLSARTAPVLNDIFSLLEPISKAPEEELRSLAREARMVMTARLASTSEPTGRKQRKTSTSDDAEDPQETYQKALKLLQDQLLPVRAHGLMLLRQLVSARKDASGALNEPSIDRALIPGILSIFMQSVQDDDSYMFLNAVQGLSAMVDGFGKEVLRNLVSVYSDGLDGLSASTMSQHDVDMRTRVGEALGQVIRRCGDALPSYASILIPPLFQVVRASHFPTVLRASAISLLAQCVNTNALAVLPYTVEFADAMIDLLQVESVPATQRKPTRSEPEPDVKAPHAASSVNAKFPPLRRAALHFLALLTQACTRHVFETGSAERLLLPPGLFRRAKTTLGYVAATDADDVVRVMARETVDALDQLAEAIVGL</sequence>
<organism evidence="4 5">
    <name type="scientific">Trametes pubescens</name>
    <name type="common">White-rot fungus</name>
    <dbReference type="NCBI Taxonomy" id="154538"/>
    <lineage>
        <taxon>Eukaryota</taxon>
        <taxon>Fungi</taxon>
        <taxon>Dikarya</taxon>
        <taxon>Basidiomycota</taxon>
        <taxon>Agaricomycotina</taxon>
        <taxon>Agaricomycetes</taxon>
        <taxon>Polyporales</taxon>
        <taxon>Polyporaceae</taxon>
        <taxon>Trametes</taxon>
    </lineage>
</organism>
<evidence type="ECO:0000259" key="3">
    <source>
        <dbReference type="Pfam" id="PF10363"/>
    </source>
</evidence>
<reference evidence="4 5" key="1">
    <citation type="submission" date="2016-10" db="EMBL/GenBank/DDBJ databases">
        <title>Genome sequence of the basidiomycete white-rot fungus Trametes pubescens.</title>
        <authorList>
            <person name="Makela M.R."/>
            <person name="Granchi Z."/>
            <person name="Peng M."/>
            <person name="De Vries R.P."/>
            <person name="Grigoriev I."/>
            <person name="Riley R."/>
            <person name="Hilden K."/>
        </authorList>
    </citation>
    <scope>NUCLEOTIDE SEQUENCE [LARGE SCALE GENOMIC DNA]</scope>
    <source>
        <strain evidence="4 5">FBCC735</strain>
    </source>
</reference>
<evidence type="ECO:0000256" key="2">
    <source>
        <dbReference type="SAM" id="MobiDB-lite"/>
    </source>
</evidence>
<dbReference type="InterPro" id="IPR011989">
    <property type="entry name" value="ARM-like"/>
</dbReference>
<dbReference type="Proteomes" id="UP000184267">
    <property type="component" value="Unassembled WGS sequence"/>
</dbReference>
<evidence type="ECO:0000256" key="1">
    <source>
        <dbReference type="ARBA" id="ARBA00005724"/>
    </source>
</evidence>
<dbReference type="OrthoDB" id="39591at2759"/>
<dbReference type="Gene3D" id="1.25.10.10">
    <property type="entry name" value="Leucine-rich Repeat Variant"/>
    <property type="match status" value="1"/>
</dbReference>
<proteinExistence type="inferred from homology"/>
<feature type="compositionally biased region" description="Basic and acidic residues" evidence="2">
    <location>
        <begin position="948"/>
        <end position="958"/>
    </location>
</feature>
<accession>A0A1M2VN46</accession>
<gene>
    <name evidence="4" type="ORF">TRAPUB_50</name>
</gene>
<dbReference type="AlphaFoldDB" id="A0A1M2VN46"/>
<evidence type="ECO:0000313" key="5">
    <source>
        <dbReference type="Proteomes" id="UP000184267"/>
    </source>
</evidence>
<comment type="similarity">
    <text evidence="1">Belongs to the Tango6 family.</text>
</comment>
<name>A0A1M2VN46_TRAPU</name>
<comment type="caution">
    <text evidence="4">The sequence shown here is derived from an EMBL/GenBank/DDBJ whole genome shotgun (WGS) entry which is preliminary data.</text>
</comment>
<dbReference type="GO" id="GO:0009306">
    <property type="term" value="P:protein secretion"/>
    <property type="evidence" value="ECO:0007669"/>
    <property type="project" value="TreeGrafter"/>
</dbReference>
<feature type="region of interest" description="Disordered" evidence="2">
    <location>
        <begin position="721"/>
        <end position="744"/>
    </location>
</feature>
<evidence type="ECO:0000313" key="4">
    <source>
        <dbReference type="EMBL" id="OJT09025.1"/>
    </source>
</evidence>
<dbReference type="STRING" id="154538.A0A1M2VN46"/>
<dbReference type="InterPro" id="IPR016024">
    <property type="entry name" value="ARM-type_fold"/>
</dbReference>
<dbReference type="PANTHER" id="PTHR20959">
    <property type="entry name" value="TRANSPORT AND GOLGI ORGANIZATION PROTEIN 6 FAMILY MEMBER"/>
    <property type="match status" value="1"/>
</dbReference>
<dbReference type="OMA" id="KWGVEPL"/>
<feature type="region of interest" description="Disordered" evidence="2">
    <location>
        <begin position="606"/>
        <end position="662"/>
    </location>
</feature>
<keyword evidence="5" id="KW-1185">Reference proteome</keyword>
<dbReference type="EMBL" id="MNAD01000987">
    <property type="protein sequence ID" value="OJT09025.1"/>
    <property type="molecule type" value="Genomic_DNA"/>
</dbReference>
<dbReference type="InterPro" id="IPR039600">
    <property type="entry name" value="TANGO6/Rtp1"/>
</dbReference>
<protein>
    <recommendedName>
        <fullName evidence="3">RNA polymerase II assembly factor Rtp1 C-terminal domain-containing protein</fullName>
    </recommendedName>
</protein>
<dbReference type="SUPFAM" id="SSF48371">
    <property type="entry name" value="ARM repeat"/>
    <property type="match status" value="1"/>
</dbReference>